<evidence type="ECO:0000256" key="1">
    <source>
        <dbReference type="ARBA" id="ARBA00022737"/>
    </source>
</evidence>
<dbReference type="PANTHER" id="PTHR13817">
    <property type="entry name" value="TITIN"/>
    <property type="match status" value="1"/>
</dbReference>
<dbReference type="GO" id="GO:0016798">
    <property type="term" value="F:hydrolase activity, acting on glycosyl bonds"/>
    <property type="evidence" value="ECO:0007669"/>
    <property type="project" value="UniProtKB-KW"/>
</dbReference>
<keyword evidence="2" id="KW-0378">Hydrolase</keyword>
<name>A0A4Q2EH28_9ACTN</name>
<comment type="caution">
    <text evidence="7">The sequence shown here is derived from an EMBL/GenBank/DDBJ whole genome shotgun (WGS) entry which is preliminary data.</text>
</comment>
<evidence type="ECO:0000313" key="7">
    <source>
        <dbReference type="EMBL" id="RXW32721.1"/>
    </source>
</evidence>
<evidence type="ECO:0000256" key="5">
    <source>
        <dbReference type="SAM" id="Phobius"/>
    </source>
</evidence>
<keyword evidence="8" id="KW-1185">Reference proteome</keyword>
<evidence type="ECO:0000256" key="2">
    <source>
        <dbReference type="ARBA" id="ARBA00023295"/>
    </source>
</evidence>
<keyword evidence="1" id="KW-0677">Repeat</keyword>
<evidence type="ECO:0000256" key="3">
    <source>
        <dbReference type="ARBA" id="ARBA00023326"/>
    </source>
</evidence>
<feature type="domain" description="Fibronectin type-III" evidence="6">
    <location>
        <begin position="1551"/>
        <end position="1639"/>
    </location>
</feature>
<dbReference type="InterPro" id="IPR040853">
    <property type="entry name" value="RapA2_cadherin-like"/>
</dbReference>
<dbReference type="RefSeq" id="WP_129458334.1">
    <property type="nucleotide sequence ID" value="NZ_PPCV01000003.1"/>
</dbReference>
<keyword evidence="5" id="KW-0472">Membrane</keyword>
<dbReference type="Gene3D" id="2.60.40.3440">
    <property type="match status" value="1"/>
</dbReference>
<keyword evidence="3" id="KW-0119">Carbohydrate metabolism</keyword>
<keyword evidence="2" id="KW-0326">Glycosidase</keyword>
<feature type="domain" description="Fibronectin type-III" evidence="6">
    <location>
        <begin position="1646"/>
        <end position="1738"/>
    </location>
</feature>
<feature type="domain" description="Fibronectin type-III" evidence="6">
    <location>
        <begin position="1453"/>
        <end position="1550"/>
    </location>
</feature>
<keyword evidence="5" id="KW-1133">Transmembrane helix</keyword>
<accession>A0A4Q2EH28</accession>
<dbReference type="Pfam" id="PF00041">
    <property type="entry name" value="fn3"/>
    <property type="match status" value="2"/>
</dbReference>
<feature type="region of interest" description="Disordered" evidence="4">
    <location>
        <begin position="357"/>
        <end position="396"/>
    </location>
</feature>
<evidence type="ECO:0000313" key="8">
    <source>
        <dbReference type="Proteomes" id="UP000290624"/>
    </source>
</evidence>
<feature type="compositionally biased region" description="Basic and acidic residues" evidence="4">
    <location>
        <begin position="376"/>
        <end position="388"/>
    </location>
</feature>
<dbReference type="OrthoDB" id="5241356at2"/>
<dbReference type="GO" id="GO:0000272">
    <property type="term" value="P:polysaccharide catabolic process"/>
    <property type="evidence" value="ECO:0007669"/>
    <property type="project" value="UniProtKB-KW"/>
</dbReference>
<dbReference type="SUPFAM" id="SSF49265">
    <property type="entry name" value="Fibronectin type III"/>
    <property type="match status" value="2"/>
</dbReference>
<sequence length="2006" mass="208286">MAGLLRKQRRGIAALLAIAVVMALLAALHPGVPARQMQLNDGGIWVTNQNLRLVGHLNYPSRTLDGAVRTTTPTFDVSQAGDTVFVEDAVNARTSSVDTAAFTIDQGAEHGKSVVFSHAANTTAFADAQAGRVWVMDASQASGFSTTAEPTLEDVPGARAIVGTDGVANIVLPSGAVKRVEQREVKDVGTIQGLKDLASGDITMVGDTLVVLDRASSMVRTVHGSTPVDSPQRMVLQQPGPAAETVLVAGEDSYLAAPLTGGDVAPTPVQGKGKPARPVLLQGCSYLAWAGTGNYVRTCGKPADSKAESVEALRGSTELAFRTNRDVIVLNDTASGRLVMVNQNMQVVDNWEQINTQNKETQDDTLSDTETTDQMSVDKNKSDTKPDALDDEYGVRPGKSFTLPVLENDVDPDGDLLLASVKTQPKGATVSRARGGEALSIDVPADAPPSMSFQYTADDGRGGTDDANVRITVFGPQVNKEPFQRRNSEVRVGSRGEASYAILSDFRDPEGDAMYVQGVSGTKDLSVEYRPDGVLTIKDLGTAAPGPQKVQVSVSDGVNVGTGTLTVNILEPNQPPIANADHVTALKGQKVTVQPLANDSDPNGRGLRLTSVDPAPAGMSIAPDFSTGTVQYSSETTGTFYLGYQVANESPTVATGWIRVDVAEPVEGRPVPSDDLAMLPAGGATIVDALANDTDPQGGVLILKSVKVPDQSGLAVEIIDHSQVKMSSPAGLSKPVDVTYTVSNGSGEATGRITVVPLPASATLLPPRATDDEAVVRDGDIVSIPVLRNDFSPSGLALAIDPNVTIEGGDTTFGDAFVSRDKVRFRAKKPGTLRLNYTVRDTAGNFDTGQVVLTVRPLTGAETNSPPVPQPLEGRVLAGATVTIPVPTDGIDPEGDSVSLVGLASGPVLGTATVEGSTIVYTASGSSVGTDTFSYAVADRFGATSTASLRVGVATPNATNQAPFAVPDDVSMRPDRRLSINPVANDVDPDGDSLSLVADSVVPTDSTTTVPASVEKGQITLRSPREAATLRYYYDVTDGRGGTARGVLTVHVSPDAETKPPVAIDDLVSTASIGERTSVEVDVLANDYDPDGSTKDLTVSTKDPGATVTNGTMVTVQLTDQRQVVLYSITDLDGHVGQGAIIVPPLDSGVPYLDLTKIPLRVKAGEMLDVHLRDIVIVRPGHSPRLTFADTVRVGAGADTTQPVRDDVTLQYRSLPEFTGASSITFEVTDGANADDPKGRRAILSAPIIVEPSTSHQPVFTPSEVSAAAGETRTVDLKQMVTDPDEGDMDRLRFTLGAVPAGFTARLDGSSLVVEAAADVAPGTRAPLPVTVTDGSTAPVSGTITLTATASTRPLMTIRAVSINDGKAGQPSVTDLSTAISNPFSDQGKPVTIAGGPESTVPGTRIEVTGLRMSITPPAGYHGQLVVTYTAVDATGSPSRSVKGTVTVTVRDKPDAPTAVTAETHLSRTATVSWTAGANNGAPITDFTVSWRSADGGANGSRSCGAVTTCLITTLSNNASYTFTVTATNEVGESDPSAASAAIRPDVKPNPPGTPIAEFGDKQASLSWAAAEVPDGGSPVRTYTVQVSPGGATQQVSGTSMVWSGLTNGTAYTFRIQAHNDDPNPSDWSASSVPVVPAGVPLQPAAPQAVKDAASPLPPSVTVRWGAPGGNGDDNLTYEMRRTGTESVLYSKSGLSTKVTMSVSESNQSFEVRARNKAGWGNWSPASNGVRGWQTPGAVTGLSSEATGANGQVKITFGAANGNGATASEMKYYWLANGITGTLNPGTTTVTNGAAFPNGRNTSVAVYAVSTVNGESVQGASTSTTVNPYGPPTSPSMSCSASGTSLTCSWSGGNDNGRSTNFQISGDWSTGDGGASGTHGFGDIGYSASRSLCVQAVQAGGATGARNCNSATTQARPKTVEILKYGNAYTFPDCTDRSCQYITIRTQNFDGNVQCTLQWEYPRGVMSDWRTYTIGPNASYQTRDFYGMPGGRVQANCGGVVGGINW</sequence>
<dbReference type="Gene3D" id="2.60.40.10">
    <property type="entry name" value="Immunoglobulins"/>
    <property type="match status" value="3"/>
</dbReference>
<keyword evidence="3" id="KW-0624">Polysaccharide degradation</keyword>
<dbReference type="SMART" id="SM00060">
    <property type="entry name" value="FN3"/>
    <property type="match status" value="5"/>
</dbReference>
<dbReference type="Pfam" id="PF17803">
    <property type="entry name" value="Cadherin_4"/>
    <property type="match status" value="1"/>
</dbReference>
<reference evidence="7 8" key="1">
    <citation type="submission" date="2018-01" db="EMBL/GenBank/DDBJ databases">
        <title>Lactibacter flavus gen. nov., sp. nov., a novel bacterium of the family Propionibacteriaceae isolated from raw milk and dairy products.</title>
        <authorList>
            <person name="Wenning M."/>
            <person name="Breitenwieser F."/>
            <person name="Huptas C."/>
            <person name="von Neubeck M."/>
            <person name="Busse H.-J."/>
            <person name="Scherer S."/>
        </authorList>
    </citation>
    <scope>NUCLEOTIDE SEQUENCE [LARGE SCALE GENOMIC DNA]</scope>
    <source>
        <strain evidence="7 8">VG341</strain>
    </source>
</reference>
<dbReference type="CDD" id="cd00063">
    <property type="entry name" value="FN3"/>
    <property type="match status" value="3"/>
</dbReference>
<dbReference type="PROSITE" id="PS50853">
    <property type="entry name" value="FN3"/>
    <property type="match status" value="3"/>
</dbReference>
<feature type="region of interest" description="Disordered" evidence="4">
    <location>
        <begin position="1651"/>
        <end position="1674"/>
    </location>
</feature>
<dbReference type="InterPro" id="IPR050964">
    <property type="entry name" value="Striated_Muscle_Regulatory"/>
</dbReference>
<dbReference type="InterPro" id="IPR003961">
    <property type="entry name" value="FN3_dom"/>
</dbReference>
<dbReference type="InterPro" id="IPR013783">
    <property type="entry name" value="Ig-like_fold"/>
</dbReference>
<feature type="transmembrane region" description="Helical" evidence="5">
    <location>
        <begin position="12"/>
        <end position="32"/>
    </location>
</feature>
<keyword evidence="5" id="KW-0812">Transmembrane</keyword>
<dbReference type="InterPro" id="IPR036116">
    <property type="entry name" value="FN3_sf"/>
</dbReference>
<dbReference type="Proteomes" id="UP000290624">
    <property type="component" value="Unassembled WGS sequence"/>
</dbReference>
<organism evidence="7 8">
    <name type="scientific">Propioniciclava flava</name>
    <dbReference type="NCBI Taxonomy" id="2072026"/>
    <lineage>
        <taxon>Bacteria</taxon>
        <taxon>Bacillati</taxon>
        <taxon>Actinomycetota</taxon>
        <taxon>Actinomycetes</taxon>
        <taxon>Propionibacteriales</taxon>
        <taxon>Propionibacteriaceae</taxon>
        <taxon>Propioniciclava</taxon>
    </lineage>
</organism>
<evidence type="ECO:0000259" key="6">
    <source>
        <dbReference type="PROSITE" id="PS50853"/>
    </source>
</evidence>
<dbReference type="PANTHER" id="PTHR13817:SF73">
    <property type="entry name" value="FIBRONECTIN TYPE-III DOMAIN-CONTAINING PROTEIN"/>
    <property type="match status" value="1"/>
</dbReference>
<evidence type="ECO:0000256" key="4">
    <source>
        <dbReference type="SAM" id="MobiDB-lite"/>
    </source>
</evidence>
<gene>
    <name evidence="7" type="ORF">C1706_06145</name>
</gene>
<protein>
    <recommendedName>
        <fullName evidence="6">Fibronectin type-III domain-containing protein</fullName>
    </recommendedName>
</protein>
<dbReference type="EMBL" id="PPCV01000003">
    <property type="protein sequence ID" value="RXW32721.1"/>
    <property type="molecule type" value="Genomic_DNA"/>
</dbReference>
<dbReference type="Pfam" id="PF17963">
    <property type="entry name" value="Big_9"/>
    <property type="match status" value="5"/>
</dbReference>
<proteinExistence type="predicted"/>